<evidence type="ECO:0000259" key="3">
    <source>
        <dbReference type="SMART" id="SM00829"/>
    </source>
</evidence>
<dbReference type="SMART" id="SM00829">
    <property type="entry name" value="PKS_ER"/>
    <property type="match status" value="1"/>
</dbReference>
<dbReference type="InterPro" id="IPR013149">
    <property type="entry name" value="ADH-like_C"/>
</dbReference>
<evidence type="ECO:0000256" key="2">
    <source>
        <dbReference type="ARBA" id="ARBA00023002"/>
    </source>
</evidence>
<dbReference type="SUPFAM" id="SSF51735">
    <property type="entry name" value="NAD(P)-binding Rossmann-fold domains"/>
    <property type="match status" value="1"/>
</dbReference>
<dbReference type="OrthoDB" id="9787435at2"/>
<evidence type="ECO:0000256" key="1">
    <source>
        <dbReference type="ARBA" id="ARBA00022857"/>
    </source>
</evidence>
<evidence type="ECO:0000313" key="5">
    <source>
        <dbReference type="Proteomes" id="UP000326354"/>
    </source>
</evidence>
<dbReference type="InterPro" id="IPR036291">
    <property type="entry name" value="NAD(P)-bd_dom_sf"/>
</dbReference>
<organism evidence="4 5">
    <name type="scientific">Uabimicrobium amorphum</name>
    <dbReference type="NCBI Taxonomy" id="2596890"/>
    <lineage>
        <taxon>Bacteria</taxon>
        <taxon>Pseudomonadati</taxon>
        <taxon>Planctomycetota</taxon>
        <taxon>Candidatus Uabimicrobiia</taxon>
        <taxon>Candidatus Uabimicrobiales</taxon>
        <taxon>Candidatus Uabimicrobiaceae</taxon>
        <taxon>Candidatus Uabimicrobium</taxon>
    </lineage>
</organism>
<dbReference type="RefSeq" id="WP_151970834.1">
    <property type="nucleotide sequence ID" value="NZ_AP019860.1"/>
</dbReference>
<dbReference type="InterPro" id="IPR020843">
    <property type="entry name" value="ER"/>
</dbReference>
<dbReference type="GO" id="GO:0016651">
    <property type="term" value="F:oxidoreductase activity, acting on NAD(P)H"/>
    <property type="evidence" value="ECO:0007669"/>
    <property type="project" value="TreeGrafter"/>
</dbReference>
<sequence length="341" mass="37213">MKKIEEIPQKAQAVVLKSYNEDQADVEVQEVEVPLPKDGEVLVKMIASPINPSDLMFTKGLYGVKKELPVVPGFEGCGIVVAAGGGFTSKFLLGKRVACGATETGGGTWANYMLTGSDYCMPLKKFVADHEAAMMIVNPMTAWGMVDEALAGRHKAIVQTAAASALGKMVIRLGKRFSIPVINVVRREEQVKLLQEKEQAEYVVNSSRDDFDEALSELCHKLHATIALEAVSGELSAQIAAAMPRKSELLVYGALSREAVNIHPGDLIFQEKTVRGFWLSKWLKEKSLLQKISIAGKVQKLLSSDLSTHIQQKSPLDDIQNALKTYEDNMTAGKVLLQCSP</sequence>
<dbReference type="Gene3D" id="3.40.50.720">
    <property type="entry name" value="NAD(P)-binding Rossmann-like Domain"/>
    <property type="match status" value="1"/>
</dbReference>
<name>A0A5S9F642_UABAM</name>
<dbReference type="KEGG" id="uam:UABAM_05181"/>
<dbReference type="Proteomes" id="UP000326354">
    <property type="component" value="Chromosome"/>
</dbReference>
<protein>
    <submittedName>
        <fullName evidence="4">Alcohol dehydrogenase</fullName>
    </submittedName>
</protein>
<proteinExistence type="predicted"/>
<dbReference type="AlphaFoldDB" id="A0A5S9F642"/>
<dbReference type="InterPro" id="IPR011032">
    <property type="entry name" value="GroES-like_sf"/>
</dbReference>
<dbReference type="CDD" id="cd08291">
    <property type="entry name" value="ETR_like_1"/>
    <property type="match status" value="1"/>
</dbReference>
<dbReference type="GO" id="GO:0070402">
    <property type="term" value="F:NADPH binding"/>
    <property type="evidence" value="ECO:0007669"/>
    <property type="project" value="TreeGrafter"/>
</dbReference>
<dbReference type="PANTHER" id="PTHR48106:SF18">
    <property type="entry name" value="QUINONE OXIDOREDUCTASE PIG3"/>
    <property type="match status" value="1"/>
</dbReference>
<dbReference type="InterPro" id="IPR013154">
    <property type="entry name" value="ADH-like_N"/>
</dbReference>
<evidence type="ECO:0000313" key="4">
    <source>
        <dbReference type="EMBL" id="BBM86793.1"/>
    </source>
</evidence>
<dbReference type="SUPFAM" id="SSF50129">
    <property type="entry name" value="GroES-like"/>
    <property type="match status" value="1"/>
</dbReference>
<dbReference type="EMBL" id="AP019860">
    <property type="protein sequence ID" value="BBM86793.1"/>
    <property type="molecule type" value="Genomic_DNA"/>
</dbReference>
<reference evidence="4 5" key="1">
    <citation type="submission" date="2019-08" db="EMBL/GenBank/DDBJ databases">
        <title>Complete genome sequence of Candidatus Uab amorphum.</title>
        <authorList>
            <person name="Shiratori T."/>
            <person name="Suzuki S."/>
            <person name="Kakizawa Y."/>
            <person name="Ishida K."/>
        </authorList>
    </citation>
    <scope>NUCLEOTIDE SEQUENCE [LARGE SCALE GENOMIC DNA]</scope>
    <source>
        <strain evidence="4 5">SRT547</strain>
    </source>
</reference>
<accession>A0A5S9F642</accession>
<keyword evidence="1" id="KW-0521">NADP</keyword>
<dbReference type="Pfam" id="PF00107">
    <property type="entry name" value="ADH_zinc_N"/>
    <property type="match status" value="1"/>
</dbReference>
<keyword evidence="2" id="KW-0560">Oxidoreductase</keyword>
<keyword evidence="5" id="KW-1185">Reference proteome</keyword>
<dbReference type="Pfam" id="PF08240">
    <property type="entry name" value="ADH_N"/>
    <property type="match status" value="1"/>
</dbReference>
<feature type="domain" description="Enoyl reductase (ER)" evidence="3">
    <location>
        <begin position="22"/>
        <end position="337"/>
    </location>
</feature>
<gene>
    <name evidence="4" type="ORF">UABAM_05181</name>
</gene>
<dbReference type="Gene3D" id="3.90.180.10">
    <property type="entry name" value="Medium-chain alcohol dehydrogenases, catalytic domain"/>
    <property type="match status" value="1"/>
</dbReference>
<dbReference type="PANTHER" id="PTHR48106">
    <property type="entry name" value="QUINONE OXIDOREDUCTASE PIG3-RELATED"/>
    <property type="match status" value="1"/>
</dbReference>